<comment type="caution">
    <text evidence="3">The sequence shown here is derived from an EMBL/GenBank/DDBJ whole genome shotgun (WGS) entry which is preliminary data.</text>
</comment>
<dbReference type="SUPFAM" id="SSF69572">
    <property type="entry name" value="Activating enzymes of the ubiquitin-like proteins"/>
    <property type="match status" value="1"/>
</dbReference>
<feature type="domain" description="THIF-type NAD/FAD binding fold" evidence="2">
    <location>
        <begin position="7"/>
        <end position="243"/>
    </location>
</feature>
<dbReference type="CDD" id="cd00757">
    <property type="entry name" value="ThiF_MoeB_HesA_family"/>
    <property type="match status" value="1"/>
</dbReference>
<sequence length="340" mass="38427">MLMNNRYSRQQLFSPIGQTGQQAMKQKHVLIIGVGALGSASAEALVRAGVGRLTLIDRDYVEWSNLQRQQLYTEQDAQEKLPKVIAAKNRLQQINAEVAIQVAIMDACTESLLPLLDDIDVMVDATDNFDVRFLMNDLAQQHRIPWVYGSCVSSYGATYTIVPGKTPCLRCLLKVMPQTGMTCDTVGIISPTVQIVAAYQVAEVLKLLVGDEKVLRKSYLTFDVWQNQHYEINVDKMRQDDCPTCGHHPTYPSLAYENQTKLEVLCGRDAVQIRPPNSTHYNLEQLADQLRTYGDIQINPYLLSCQTEDYRIVIFQDGRVVIHGIQEIQQAKTIYYRLLG</sequence>
<dbReference type="Gene3D" id="3.40.50.720">
    <property type="entry name" value="NAD(P)-binding Rossmann-like Domain"/>
    <property type="match status" value="1"/>
</dbReference>
<gene>
    <name evidence="3" type="ORF">SAMN02787113_02655</name>
</gene>
<dbReference type="InterPro" id="IPR035985">
    <property type="entry name" value="Ubiquitin-activating_enz"/>
</dbReference>
<dbReference type="GO" id="GO:0005829">
    <property type="term" value="C:cytosol"/>
    <property type="evidence" value="ECO:0007669"/>
    <property type="project" value="TreeGrafter"/>
</dbReference>
<dbReference type="EMBL" id="FOEL01000009">
    <property type="protein sequence ID" value="SEQ93915.1"/>
    <property type="molecule type" value="Genomic_DNA"/>
</dbReference>
<dbReference type="Pfam" id="PF00899">
    <property type="entry name" value="ThiF"/>
    <property type="match status" value="1"/>
</dbReference>
<dbReference type="AlphaFoldDB" id="A0A1H9K4Y8"/>
<accession>A0A1H9K4Y8</accession>
<dbReference type="GO" id="GO:0004792">
    <property type="term" value="F:thiosulfate-cyanide sulfurtransferase activity"/>
    <property type="evidence" value="ECO:0007669"/>
    <property type="project" value="TreeGrafter"/>
</dbReference>
<name>A0A1H9K4Y8_9BACI</name>
<dbReference type="NCBIfam" id="NF009123">
    <property type="entry name" value="PRK12475.1"/>
    <property type="match status" value="1"/>
</dbReference>
<dbReference type="InterPro" id="IPR000594">
    <property type="entry name" value="ThiF_NAD_FAD-bd"/>
</dbReference>
<dbReference type="GO" id="GO:0008641">
    <property type="term" value="F:ubiquitin-like modifier activating enzyme activity"/>
    <property type="evidence" value="ECO:0007669"/>
    <property type="project" value="InterPro"/>
</dbReference>
<evidence type="ECO:0000313" key="4">
    <source>
        <dbReference type="Proteomes" id="UP000199410"/>
    </source>
</evidence>
<keyword evidence="3" id="KW-0548">Nucleotidyltransferase</keyword>
<dbReference type="FunFam" id="3.40.50.720:FF:000080">
    <property type="entry name" value="Thiazole biosynthesis adenylyltransferase ThiF"/>
    <property type="match status" value="1"/>
</dbReference>
<dbReference type="InterPro" id="IPR045886">
    <property type="entry name" value="ThiF/MoeB/HesA"/>
</dbReference>
<dbReference type="Proteomes" id="UP000199410">
    <property type="component" value="Unassembled WGS sequence"/>
</dbReference>
<evidence type="ECO:0000259" key="2">
    <source>
        <dbReference type="Pfam" id="PF00899"/>
    </source>
</evidence>
<dbReference type="GO" id="GO:0016779">
    <property type="term" value="F:nucleotidyltransferase activity"/>
    <property type="evidence" value="ECO:0007669"/>
    <property type="project" value="UniProtKB-KW"/>
</dbReference>
<organism evidence="3 4">
    <name type="scientific">Lysinibacillus fusiformis</name>
    <dbReference type="NCBI Taxonomy" id="28031"/>
    <lineage>
        <taxon>Bacteria</taxon>
        <taxon>Bacillati</taxon>
        <taxon>Bacillota</taxon>
        <taxon>Bacilli</taxon>
        <taxon>Bacillales</taxon>
        <taxon>Bacillaceae</taxon>
        <taxon>Lysinibacillus</taxon>
    </lineage>
</organism>
<keyword evidence="3" id="KW-0808">Transferase</keyword>
<protein>
    <submittedName>
        <fullName evidence="3">Adenylyltransferase and sulfurtransferase</fullName>
    </submittedName>
</protein>
<dbReference type="PANTHER" id="PTHR10953:SF102">
    <property type="entry name" value="ADENYLYLTRANSFERASE AND SULFURTRANSFERASE MOCS3"/>
    <property type="match status" value="1"/>
</dbReference>
<comment type="similarity">
    <text evidence="1">Belongs to the HesA/MoeB/ThiF family.</text>
</comment>
<dbReference type="GO" id="GO:0008146">
    <property type="term" value="F:sulfotransferase activity"/>
    <property type="evidence" value="ECO:0007669"/>
    <property type="project" value="TreeGrafter"/>
</dbReference>
<reference evidence="3 4" key="1">
    <citation type="submission" date="2016-10" db="EMBL/GenBank/DDBJ databases">
        <authorList>
            <person name="Varghese N."/>
            <person name="Submissions S."/>
        </authorList>
    </citation>
    <scope>NUCLEOTIDE SEQUENCE [LARGE SCALE GENOMIC DNA]</scope>
    <source>
        <strain evidence="3 4">TC-13</strain>
    </source>
</reference>
<evidence type="ECO:0000313" key="3">
    <source>
        <dbReference type="EMBL" id="SEQ93915.1"/>
    </source>
</evidence>
<evidence type="ECO:0000256" key="1">
    <source>
        <dbReference type="ARBA" id="ARBA00009919"/>
    </source>
</evidence>
<dbReference type="PANTHER" id="PTHR10953">
    <property type="entry name" value="UBIQUITIN-ACTIVATING ENZYME E1"/>
    <property type="match status" value="1"/>
</dbReference>
<proteinExistence type="inferred from homology"/>